<reference evidence="1 2" key="1">
    <citation type="submission" date="2020-04" db="EMBL/GenBank/DDBJ databases">
        <authorList>
            <person name="Hitch T.C.A."/>
            <person name="Wylensek D."/>
            <person name="Clavel T."/>
        </authorList>
    </citation>
    <scope>NUCLEOTIDE SEQUENCE [LARGE SCALE GENOMIC DNA]</scope>
    <source>
        <strain evidence="1 2">BSM-130-P53-3C</strain>
    </source>
</reference>
<dbReference type="Proteomes" id="UP000588369">
    <property type="component" value="Unassembled WGS sequence"/>
</dbReference>
<gene>
    <name evidence="1" type="ORF">HF844_07995</name>
</gene>
<proteinExistence type="predicted"/>
<evidence type="ECO:0000313" key="1">
    <source>
        <dbReference type="EMBL" id="NME62727.1"/>
    </source>
</evidence>
<sequence>MVLNNDECEAGAILLGLVIHAVEATMPEVLDDTALHVSQSFGKGARRT</sequence>
<accession>A0A7X9NTZ4</accession>
<dbReference type="EMBL" id="JABAGI010000015">
    <property type="protein sequence ID" value="NME62727.1"/>
    <property type="molecule type" value="Genomic_DNA"/>
</dbReference>
<comment type="caution">
    <text evidence="1">The sequence shown here is derived from an EMBL/GenBank/DDBJ whole genome shotgun (WGS) entry which is preliminary data.</text>
</comment>
<name>A0A7X9NTZ4_9BIFI</name>
<organism evidence="1 2">
    <name type="scientific">Bifidobacterium thermophilum</name>
    <dbReference type="NCBI Taxonomy" id="33905"/>
    <lineage>
        <taxon>Bacteria</taxon>
        <taxon>Bacillati</taxon>
        <taxon>Actinomycetota</taxon>
        <taxon>Actinomycetes</taxon>
        <taxon>Bifidobacteriales</taxon>
        <taxon>Bifidobacteriaceae</taxon>
        <taxon>Bifidobacterium</taxon>
    </lineage>
</organism>
<protein>
    <submittedName>
        <fullName evidence="1">Uncharacterized protein</fullName>
    </submittedName>
</protein>
<evidence type="ECO:0000313" key="2">
    <source>
        <dbReference type="Proteomes" id="UP000588369"/>
    </source>
</evidence>
<dbReference type="AlphaFoldDB" id="A0A7X9NTZ4"/>
<dbReference type="RefSeq" id="WP_160264794.1">
    <property type="nucleotide sequence ID" value="NZ_JABAGI010000015.1"/>
</dbReference>